<evidence type="ECO:0000313" key="9">
    <source>
        <dbReference type="EMBL" id="AAS52636.2"/>
    </source>
</evidence>
<dbReference type="InterPro" id="IPR004443">
    <property type="entry name" value="YjeF_N_dom"/>
</dbReference>
<feature type="compositionally biased region" description="Basic and acidic residues" evidence="5">
    <location>
        <begin position="115"/>
        <end position="125"/>
    </location>
</feature>
<dbReference type="PANTHER" id="PTHR13612:SF0">
    <property type="entry name" value="ENHANCER OF MRNA-DECAPPING PROTEIN 3"/>
    <property type="match status" value="1"/>
</dbReference>
<dbReference type="Gene3D" id="3.40.50.10260">
    <property type="entry name" value="YjeF N-terminal domain"/>
    <property type="match status" value="1"/>
</dbReference>
<dbReference type="SMART" id="SM01199">
    <property type="entry name" value="FDF"/>
    <property type="match status" value="1"/>
</dbReference>
<dbReference type="GO" id="GO:0003729">
    <property type="term" value="F:mRNA binding"/>
    <property type="evidence" value="ECO:0000318"/>
    <property type="project" value="GO_Central"/>
</dbReference>
<evidence type="ECO:0000256" key="3">
    <source>
        <dbReference type="ARBA" id="ARBA00015797"/>
    </source>
</evidence>
<keyword evidence="10" id="KW-1185">Reference proteome</keyword>
<dbReference type="GO" id="GO:0031087">
    <property type="term" value="P:deadenylation-independent decapping of nuclear-transcribed mRNA"/>
    <property type="evidence" value="ECO:0000318"/>
    <property type="project" value="GO_Central"/>
</dbReference>
<dbReference type="Pfam" id="PF09532">
    <property type="entry name" value="FDF"/>
    <property type="match status" value="1"/>
</dbReference>
<feature type="domain" description="DFDF" evidence="7">
    <location>
        <begin position="123"/>
        <end position="159"/>
    </location>
</feature>
<evidence type="ECO:0000313" key="10">
    <source>
        <dbReference type="Proteomes" id="UP000000591"/>
    </source>
</evidence>
<dbReference type="PANTHER" id="PTHR13612">
    <property type="entry name" value="ENHANCER OF MRNA-DECAPPING PROTEIN 3"/>
    <property type="match status" value="1"/>
</dbReference>
<name>Q757R1_EREGS</name>
<evidence type="ECO:0000259" key="7">
    <source>
        <dbReference type="PROSITE" id="PS51512"/>
    </source>
</evidence>
<reference evidence="9 10" key="1">
    <citation type="journal article" date="2004" name="Science">
        <title>The Ashbya gossypii genome as a tool for mapping the ancient Saccharomyces cerevisiae genome.</title>
        <authorList>
            <person name="Dietrich F.S."/>
            <person name="Voegeli S."/>
            <person name="Brachat S."/>
            <person name="Lerch A."/>
            <person name="Gates K."/>
            <person name="Steiner S."/>
            <person name="Mohr C."/>
            <person name="Pohlmann R."/>
            <person name="Luedi P."/>
            <person name="Choi S."/>
            <person name="Wing R.A."/>
            <person name="Flavier A."/>
            <person name="Gaffney T.D."/>
            <person name="Philippsen P."/>
        </authorList>
    </citation>
    <scope>NUCLEOTIDE SEQUENCE [LARGE SCALE GENOMIC DNA]</scope>
    <source>
        <strain evidence="10">ATCC 10895 / CBS 109.51 / FGSC 9923 / NRRL Y-1056</strain>
    </source>
</reference>
<protein>
    <recommendedName>
        <fullName evidence="3">Enhancer of mRNA-decapping protein 3</fullName>
    </recommendedName>
</protein>
<feature type="compositionally biased region" description="Low complexity" evidence="5">
    <location>
        <begin position="71"/>
        <end position="83"/>
    </location>
</feature>
<dbReference type="PROSITE" id="PS51512">
    <property type="entry name" value="DFDF"/>
    <property type="match status" value="1"/>
</dbReference>
<dbReference type="GeneID" id="4621005"/>
<dbReference type="GO" id="GO:0000932">
    <property type="term" value="C:P-body"/>
    <property type="evidence" value="ECO:0000318"/>
    <property type="project" value="GO_Central"/>
</dbReference>
<evidence type="ECO:0000259" key="6">
    <source>
        <dbReference type="PROSITE" id="PS51385"/>
    </source>
</evidence>
<feature type="domain" description="YjeF N-terminal" evidence="6">
    <location>
        <begin position="281"/>
        <end position="510"/>
    </location>
</feature>
<dbReference type="eggNOG" id="KOG2585">
    <property type="taxonomic scope" value="Eukaryota"/>
</dbReference>
<feature type="region of interest" description="Disordered" evidence="5">
    <location>
        <begin position="61"/>
        <end position="125"/>
    </location>
</feature>
<dbReference type="FunCoup" id="Q757R1">
    <property type="interactions" value="182"/>
</dbReference>
<feature type="domain" description="Sm" evidence="8">
    <location>
        <begin position="1"/>
        <end position="63"/>
    </location>
</feature>
<evidence type="ECO:0000259" key="8">
    <source>
        <dbReference type="PROSITE" id="PS52002"/>
    </source>
</evidence>
<dbReference type="InterPro" id="IPR019050">
    <property type="entry name" value="FDF_dom"/>
</dbReference>
<dbReference type="InterPro" id="IPR025762">
    <property type="entry name" value="DFDF"/>
</dbReference>
<evidence type="ECO:0000256" key="4">
    <source>
        <dbReference type="ARBA" id="ARBA00022490"/>
    </source>
</evidence>
<dbReference type="InterPro" id="IPR047575">
    <property type="entry name" value="Sm"/>
</dbReference>
<dbReference type="Proteomes" id="UP000000591">
    <property type="component" value="Chromosome V"/>
</dbReference>
<organism evidence="9 10">
    <name type="scientific">Eremothecium gossypii (strain ATCC 10895 / CBS 109.51 / FGSC 9923 / NRRL Y-1056)</name>
    <name type="common">Yeast</name>
    <name type="synonym">Ashbya gossypii</name>
    <dbReference type="NCBI Taxonomy" id="284811"/>
    <lineage>
        <taxon>Eukaryota</taxon>
        <taxon>Fungi</taxon>
        <taxon>Dikarya</taxon>
        <taxon>Ascomycota</taxon>
        <taxon>Saccharomycotina</taxon>
        <taxon>Saccharomycetes</taxon>
        <taxon>Saccharomycetales</taxon>
        <taxon>Saccharomycetaceae</taxon>
        <taxon>Eremothecium</taxon>
    </lineage>
</organism>
<dbReference type="OrthoDB" id="10030313at2759"/>
<evidence type="ECO:0000256" key="2">
    <source>
        <dbReference type="ARBA" id="ARBA00006610"/>
    </source>
</evidence>
<feature type="compositionally biased region" description="Low complexity" evidence="5">
    <location>
        <begin position="93"/>
        <end position="113"/>
    </location>
</feature>
<evidence type="ECO:0000256" key="5">
    <source>
        <dbReference type="SAM" id="MobiDB-lite"/>
    </source>
</evidence>
<feature type="region of interest" description="Disordered" evidence="5">
    <location>
        <begin position="187"/>
        <end position="209"/>
    </location>
</feature>
<sequence length="535" mass="57291">MSQFQGFKVQVELKDGKVITGTISKCNSKSLTLQDVAFSDGGISQLFKVKASRLRDLKVTGAPKGGKKWLANNAANGSPSNGAQSGGNGGTQSPGSGEEAAADGRSSSSSHGQHSGKDATWEHDDDLERLKNEDFDFQSNLRMFNKQDVFAKLKQQDTVNPSERLVSHNKLRKEKIHFENDEMVIPNAKDDDWDEPGSGSAGSEKQKAAAAPAEYLPITKSINITHLLQQSSKDAPSEDEVLVKLQNVLSPPSRSQSLSKMPGFRTLKTDIAVPLATPVQLLEMERLAEDAFLFPPALALEHSAVHLARFMRQKLGGAARLHTANNNAQPLVVLLASENRCGARALATGRCLAQNSHVRVLAVLAADPHAPGADASFRTQLDMFSRCGGRVVDSVVALSAALEGLNSPPELIVDALQGFDCSLADLVDDAPGAGAARLRTLIAWANAQNCPVWSLDIPSGIDAGSGAHTFEPCVRPDAVVCSSWPLVSLALLDCPELYLCDSAIPHQCYAMRSSLRKFAAVRDVFVTEGVVQLTR</sequence>
<dbReference type="KEGG" id="ago:AGOS_AEL049W"/>
<dbReference type="EMBL" id="AE016818">
    <property type="protein sequence ID" value="AAS52636.2"/>
    <property type="molecule type" value="Genomic_DNA"/>
</dbReference>
<dbReference type="InterPro" id="IPR036652">
    <property type="entry name" value="YjeF_N_dom_sf"/>
</dbReference>
<evidence type="ECO:0000256" key="1">
    <source>
        <dbReference type="ARBA" id="ARBA00004201"/>
    </source>
</evidence>
<dbReference type="Pfam" id="PF03853">
    <property type="entry name" value="YjeF_N"/>
    <property type="match status" value="1"/>
</dbReference>
<dbReference type="CDD" id="cd22576">
    <property type="entry name" value="Edc3_Lsm"/>
    <property type="match status" value="1"/>
</dbReference>
<keyword evidence="4" id="KW-0963">Cytoplasm</keyword>
<dbReference type="STRING" id="284811.Q757R1"/>
<dbReference type="PROSITE" id="PS52002">
    <property type="entry name" value="SM"/>
    <property type="match status" value="1"/>
</dbReference>
<dbReference type="HOGENOM" id="CLU_037134_0_0_1"/>
<reference evidence="10" key="2">
    <citation type="journal article" date="2013" name="G3 (Bethesda)">
        <title>Genomes of Ashbya fungi isolated from insects reveal four mating-type loci, numerous translocations, lack of transposons, and distinct gene duplications.</title>
        <authorList>
            <person name="Dietrich F.S."/>
            <person name="Voegeli S."/>
            <person name="Kuo S."/>
            <person name="Philippsen P."/>
        </authorList>
    </citation>
    <scope>GENOME REANNOTATION</scope>
    <source>
        <strain evidence="10">ATCC 10895 / CBS 109.51 / FGSC 9923 / NRRL Y-1056</strain>
    </source>
</reference>
<dbReference type="PROSITE" id="PS51385">
    <property type="entry name" value="YJEF_N"/>
    <property type="match status" value="1"/>
</dbReference>
<dbReference type="SUPFAM" id="SSF64153">
    <property type="entry name" value="YjeF N-terminal domain-like"/>
    <property type="match status" value="1"/>
</dbReference>
<proteinExistence type="inferred from homology"/>
<comment type="similarity">
    <text evidence="2">Belongs to the EDC3 family.</text>
</comment>
<dbReference type="AlphaFoldDB" id="Q757R1"/>
<dbReference type="InParanoid" id="Q757R1"/>
<dbReference type="RefSeq" id="NP_984812.2">
    <property type="nucleotide sequence ID" value="NM_210166.2"/>
</dbReference>
<dbReference type="GO" id="GO:0033962">
    <property type="term" value="P:P-body assembly"/>
    <property type="evidence" value="ECO:0000318"/>
    <property type="project" value="GO_Central"/>
</dbReference>
<accession>Q757R1</accession>
<gene>
    <name evidence="9" type="ORF">AGOS_AEL049W</name>
</gene>
<comment type="subcellular location">
    <subcellularLocation>
        <location evidence="1">Cytoplasm</location>
        <location evidence="1">P-body</location>
    </subcellularLocation>
</comment>